<name>A0A6A6LBM9_HEVBR</name>
<evidence type="ECO:0000313" key="2">
    <source>
        <dbReference type="Proteomes" id="UP000467840"/>
    </source>
</evidence>
<proteinExistence type="predicted"/>
<protein>
    <submittedName>
        <fullName evidence="1">Uncharacterized protein</fullName>
    </submittedName>
</protein>
<accession>A0A6A6LBM9</accession>
<dbReference type="Proteomes" id="UP000467840">
    <property type="component" value="Chromosome 18"/>
</dbReference>
<organism evidence="1 2">
    <name type="scientific">Hevea brasiliensis</name>
    <name type="common">Para rubber tree</name>
    <name type="synonym">Siphonia brasiliensis</name>
    <dbReference type="NCBI Taxonomy" id="3981"/>
    <lineage>
        <taxon>Eukaryota</taxon>
        <taxon>Viridiplantae</taxon>
        <taxon>Streptophyta</taxon>
        <taxon>Embryophyta</taxon>
        <taxon>Tracheophyta</taxon>
        <taxon>Spermatophyta</taxon>
        <taxon>Magnoliopsida</taxon>
        <taxon>eudicotyledons</taxon>
        <taxon>Gunneridae</taxon>
        <taxon>Pentapetalae</taxon>
        <taxon>rosids</taxon>
        <taxon>fabids</taxon>
        <taxon>Malpighiales</taxon>
        <taxon>Euphorbiaceae</taxon>
        <taxon>Crotonoideae</taxon>
        <taxon>Micrandreae</taxon>
        <taxon>Hevea</taxon>
    </lineage>
</organism>
<dbReference type="AlphaFoldDB" id="A0A6A6LBM9"/>
<reference evidence="1 2" key="1">
    <citation type="journal article" date="2020" name="Mol. Plant">
        <title>The Chromosome-Based Rubber Tree Genome Provides New Insights into Spurge Genome Evolution and Rubber Biosynthesis.</title>
        <authorList>
            <person name="Liu J."/>
            <person name="Shi C."/>
            <person name="Shi C.C."/>
            <person name="Li W."/>
            <person name="Zhang Q.J."/>
            <person name="Zhang Y."/>
            <person name="Li K."/>
            <person name="Lu H.F."/>
            <person name="Shi C."/>
            <person name="Zhu S.T."/>
            <person name="Xiao Z.Y."/>
            <person name="Nan H."/>
            <person name="Yue Y."/>
            <person name="Zhu X.G."/>
            <person name="Wu Y."/>
            <person name="Hong X.N."/>
            <person name="Fan G.Y."/>
            <person name="Tong Y."/>
            <person name="Zhang D."/>
            <person name="Mao C.L."/>
            <person name="Liu Y.L."/>
            <person name="Hao S.J."/>
            <person name="Liu W.Q."/>
            <person name="Lv M.Q."/>
            <person name="Zhang H.B."/>
            <person name="Liu Y."/>
            <person name="Hu-Tang G.R."/>
            <person name="Wang J.P."/>
            <person name="Wang J.H."/>
            <person name="Sun Y.H."/>
            <person name="Ni S.B."/>
            <person name="Chen W.B."/>
            <person name="Zhang X.C."/>
            <person name="Jiao Y.N."/>
            <person name="Eichler E.E."/>
            <person name="Li G.H."/>
            <person name="Liu X."/>
            <person name="Gao L.Z."/>
        </authorList>
    </citation>
    <scope>NUCLEOTIDE SEQUENCE [LARGE SCALE GENOMIC DNA]</scope>
    <source>
        <strain evidence="2">cv. GT1</strain>
        <tissue evidence="1">Leaf</tissue>
    </source>
</reference>
<sequence length="211" mass="23233">MNDIFCFDSVSITVLPASWELHNTTYCVNERFLPPTADKEAVTKALNRSTSTLNIEILVKFQPSHRVPLRARTDRALVKSRVGQTSSNVAIKQILSFTLTEKGAFVREILLQEVAKGLDALGLATLDSLTSVAITSIPFVASSPSSSLTEEDIMNLRMLRRLMLLLSGLQKNGSSTVLPPELQQQLLLLPADLAGRLISRAAARTIRRMFL</sequence>
<gene>
    <name evidence="1" type="ORF">GH714_024380</name>
</gene>
<evidence type="ECO:0000313" key="1">
    <source>
        <dbReference type="EMBL" id="KAF2297493.1"/>
    </source>
</evidence>
<keyword evidence="2" id="KW-1185">Reference proteome</keyword>
<dbReference type="EMBL" id="JAAGAX010000012">
    <property type="protein sequence ID" value="KAF2297493.1"/>
    <property type="molecule type" value="Genomic_DNA"/>
</dbReference>
<comment type="caution">
    <text evidence="1">The sequence shown here is derived from an EMBL/GenBank/DDBJ whole genome shotgun (WGS) entry which is preliminary data.</text>
</comment>